<dbReference type="PANTHER" id="PTHR46035:SF1">
    <property type="entry name" value="TETRATRICOPEPTIDE REPEAT PROTEIN 4"/>
    <property type="match status" value="1"/>
</dbReference>
<dbReference type="InterPro" id="IPR044059">
    <property type="entry name" value="Csn1/TTC4_wheel"/>
</dbReference>
<feature type="domain" description="Cns1/TTC4 wheel" evidence="6">
    <location>
        <begin position="285"/>
        <end position="396"/>
    </location>
</feature>
<sequence>MADEVKKKSEELDVELDSVIDKMIEKNKGYKYTEGLTVENWEKEIEKIPFFMTKSPEDGEEVSAGVAALQALKYEDEDPTARATAYKEEGNYEYKQKNFRKAILAYTEGIKAKCEDDNLNAVLYTNRATVNFTIGNNRSALKDTMMAHKYDPKYVKAIVRGASACFNLKIYDHTKAWCDKGLKIEPDNEKLLKLRKDAVAEQKKAERDQRKAKLKEKKKNEEVDALIDAIKSRNIRIEETKADEDDDDDDDDNYDENDEESRLRKNLAKFNLDPNHPTGARLQMDSENRLYWPVMFYYPEYKQTDFIGAFCEENSFIEHFQVMFGRDSAPWDEENKYEPDMLEVYFEDQESGKLCHVESSCPLKNVLSDKRFIVCQGTPAFVILVKKSSFKKEFLKHCTVEKF</sequence>
<dbReference type="FunCoup" id="A0A6P8HMR0">
    <property type="interactions" value="3263"/>
</dbReference>
<keyword evidence="1" id="KW-0677">Repeat</keyword>
<dbReference type="GO" id="GO:0006457">
    <property type="term" value="P:protein folding"/>
    <property type="evidence" value="ECO:0007669"/>
    <property type="project" value="TreeGrafter"/>
</dbReference>
<dbReference type="Proteomes" id="UP000515163">
    <property type="component" value="Unplaced"/>
</dbReference>
<protein>
    <submittedName>
        <fullName evidence="8">Tetratricopeptide repeat protein 4-like</fullName>
    </submittedName>
</protein>
<evidence type="ECO:0000256" key="4">
    <source>
        <dbReference type="SAM" id="Coils"/>
    </source>
</evidence>
<evidence type="ECO:0000256" key="3">
    <source>
        <dbReference type="ARBA" id="ARBA00023602"/>
    </source>
</evidence>
<reference evidence="8" key="1">
    <citation type="submission" date="2025-08" db="UniProtKB">
        <authorList>
            <consortium name="RefSeq"/>
        </authorList>
    </citation>
    <scope>IDENTIFICATION</scope>
    <source>
        <tissue evidence="8">Tentacle</tissue>
    </source>
</reference>
<evidence type="ECO:0000256" key="2">
    <source>
        <dbReference type="ARBA" id="ARBA00022803"/>
    </source>
</evidence>
<dbReference type="KEGG" id="aten:116293055"/>
<dbReference type="InterPro" id="IPR019734">
    <property type="entry name" value="TPR_rpt"/>
</dbReference>
<dbReference type="RefSeq" id="XP_031556308.1">
    <property type="nucleotide sequence ID" value="XM_031700448.1"/>
</dbReference>
<evidence type="ECO:0000313" key="8">
    <source>
        <dbReference type="RefSeq" id="XP_031556308.1"/>
    </source>
</evidence>
<keyword evidence="2" id="KW-0802">TPR repeat</keyword>
<dbReference type="AlphaFoldDB" id="A0A6P8HMR0"/>
<dbReference type="CDD" id="cd21380">
    <property type="entry name" value="CTWD_Cns1"/>
    <property type="match status" value="1"/>
</dbReference>
<evidence type="ECO:0000313" key="7">
    <source>
        <dbReference type="Proteomes" id="UP000515163"/>
    </source>
</evidence>
<dbReference type="SMART" id="SM00028">
    <property type="entry name" value="TPR"/>
    <property type="match status" value="3"/>
</dbReference>
<dbReference type="OrthoDB" id="420195at2759"/>
<accession>A0A6P8HMR0</accession>
<organism evidence="7 8">
    <name type="scientific">Actinia tenebrosa</name>
    <name type="common">Australian red waratah sea anemone</name>
    <dbReference type="NCBI Taxonomy" id="6105"/>
    <lineage>
        <taxon>Eukaryota</taxon>
        <taxon>Metazoa</taxon>
        <taxon>Cnidaria</taxon>
        <taxon>Anthozoa</taxon>
        <taxon>Hexacorallia</taxon>
        <taxon>Actiniaria</taxon>
        <taxon>Actiniidae</taxon>
        <taxon>Actinia</taxon>
    </lineage>
</organism>
<feature type="compositionally biased region" description="Acidic residues" evidence="5">
    <location>
        <begin position="241"/>
        <end position="259"/>
    </location>
</feature>
<dbReference type="InParanoid" id="A0A6P8HMR0"/>
<evidence type="ECO:0000256" key="5">
    <source>
        <dbReference type="SAM" id="MobiDB-lite"/>
    </source>
</evidence>
<feature type="coiled-coil region" evidence="4">
    <location>
        <begin position="188"/>
        <end position="220"/>
    </location>
</feature>
<evidence type="ECO:0000259" key="6">
    <source>
        <dbReference type="Pfam" id="PF18972"/>
    </source>
</evidence>
<gene>
    <name evidence="8" type="primary">LOC116293055</name>
</gene>
<dbReference type="GeneID" id="116293055"/>
<keyword evidence="7" id="KW-1185">Reference proteome</keyword>
<dbReference type="Pfam" id="PF18972">
    <property type="entry name" value="Wheel"/>
    <property type="match status" value="1"/>
</dbReference>
<evidence type="ECO:0000256" key="1">
    <source>
        <dbReference type="ARBA" id="ARBA00022737"/>
    </source>
</evidence>
<dbReference type="InterPro" id="IPR011990">
    <property type="entry name" value="TPR-like_helical_dom_sf"/>
</dbReference>
<dbReference type="Gene3D" id="1.25.40.10">
    <property type="entry name" value="Tetratricopeptide repeat domain"/>
    <property type="match status" value="1"/>
</dbReference>
<feature type="region of interest" description="Disordered" evidence="5">
    <location>
        <begin position="238"/>
        <end position="267"/>
    </location>
</feature>
<keyword evidence="4" id="KW-0175">Coiled coil</keyword>
<dbReference type="GO" id="GO:0051879">
    <property type="term" value="F:Hsp90 protein binding"/>
    <property type="evidence" value="ECO:0007669"/>
    <property type="project" value="InterPro"/>
</dbReference>
<comment type="similarity">
    <text evidence="3">Belongs to the TTC4 family.</text>
</comment>
<proteinExistence type="inferred from homology"/>
<dbReference type="GO" id="GO:0005634">
    <property type="term" value="C:nucleus"/>
    <property type="evidence" value="ECO:0007669"/>
    <property type="project" value="TreeGrafter"/>
</dbReference>
<name>A0A6P8HMR0_ACTTE</name>
<dbReference type="SUPFAM" id="SSF48452">
    <property type="entry name" value="TPR-like"/>
    <property type="match status" value="1"/>
</dbReference>
<dbReference type="PANTHER" id="PTHR46035">
    <property type="entry name" value="TETRATRICOPEPTIDE REPEAT PROTEIN 4"/>
    <property type="match status" value="1"/>
</dbReference>
<dbReference type="GO" id="GO:0030544">
    <property type="term" value="F:Hsp70 protein binding"/>
    <property type="evidence" value="ECO:0007669"/>
    <property type="project" value="TreeGrafter"/>
</dbReference>
<dbReference type="GO" id="GO:0005829">
    <property type="term" value="C:cytosol"/>
    <property type="evidence" value="ECO:0007669"/>
    <property type="project" value="TreeGrafter"/>
</dbReference>